<reference evidence="2" key="1">
    <citation type="journal article" date="2021" name="Nat. Commun.">
        <title>Genetic determinants of endophytism in the Arabidopsis root mycobiome.</title>
        <authorList>
            <person name="Mesny F."/>
            <person name="Miyauchi S."/>
            <person name="Thiergart T."/>
            <person name="Pickel B."/>
            <person name="Atanasova L."/>
            <person name="Karlsson M."/>
            <person name="Huettel B."/>
            <person name="Barry K.W."/>
            <person name="Haridas S."/>
            <person name="Chen C."/>
            <person name="Bauer D."/>
            <person name="Andreopoulos W."/>
            <person name="Pangilinan J."/>
            <person name="LaButti K."/>
            <person name="Riley R."/>
            <person name="Lipzen A."/>
            <person name="Clum A."/>
            <person name="Drula E."/>
            <person name="Henrissat B."/>
            <person name="Kohler A."/>
            <person name="Grigoriev I.V."/>
            <person name="Martin F.M."/>
            <person name="Hacquard S."/>
        </authorList>
    </citation>
    <scope>NUCLEOTIDE SEQUENCE</scope>
    <source>
        <strain evidence="2">MPI-SDFR-AT-0073</strain>
    </source>
</reference>
<feature type="transmembrane region" description="Helical" evidence="1">
    <location>
        <begin position="79"/>
        <end position="99"/>
    </location>
</feature>
<comment type="caution">
    <text evidence="2">The sequence shown here is derived from an EMBL/GenBank/DDBJ whole genome shotgun (WGS) entry which is preliminary data.</text>
</comment>
<keyword evidence="1" id="KW-0472">Membrane</keyword>
<keyword evidence="1" id="KW-0812">Transmembrane</keyword>
<keyword evidence="1" id="KW-1133">Transmembrane helix</keyword>
<accession>A0A9P8UGW3</accession>
<sequence>MTNDTDKDQALATSDNAEALLVYSSSEQFNHEQKRRKRPSVVLGALCVLFLSSGSGIALAMLLVLDPVEVQGACLSRDFILQAALLSLLYIALHIRVALRDYTRTQPGPPHMHRNYLHTTALLVARLSISVWACALIATSVMISRALPLEGLASKVPVLNLLLCIGAL</sequence>
<evidence type="ECO:0000313" key="2">
    <source>
        <dbReference type="EMBL" id="KAH6652117.1"/>
    </source>
</evidence>
<keyword evidence="3" id="KW-1185">Reference proteome</keyword>
<dbReference type="GeneID" id="70132216"/>
<feature type="transmembrane region" description="Helical" evidence="1">
    <location>
        <begin position="41"/>
        <end position="64"/>
    </location>
</feature>
<name>A0A9P8UGW3_9PEZI</name>
<dbReference type="OrthoDB" id="3531381at2759"/>
<gene>
    <name evidence="2" type="ORF">BKA67DRAFT_573066</name>
</gene>
<dbReference type="EMBL" id="JAGPXC010000006">
    <property type="protein sequence ID" value="KAH6652117.1"/>
    <property type="molecule type" value="Genomic_DNA"/>
</dbReference>
<dbReference type="AlphaFoldDB" id="A0A9P8UGW3"/>
<evidence type="ECO:0000313" key="3">
    <source>
        <dbReference type="Proteomes" id="UP000758603"/>
    </source>
</evidence>
<organism evidence="2 3">
    <name type="scientific">Truncatella angustata</name>
    <dbReference type="NCBI Taxonomy" id="152316"/>
    <lineage>
        <taxon>Eukaryota</taxon>
        <taxon>Fungi</taxon>
        <taxon>Dikarya</taxon>
        <taxon>Ascomycota</taxon>
        <taxon>Pezizomycotina</taxon>
        <taxon>Sordariomycetes</taxon>
        <taxon>Xylariomycetidae</taxon>
        <taxon>Amphisphaeriales</taxon>
        <taxon>Sporocadaceae</taxon>
        <taxon>Truncatella</taxon>
    </lineage>
</organism>
<dbReference type="RefSeq" id="XP_045956395.1">
    <property type="nucleotide sequence ID" value="XM_046103324.1"/>
</dbReference>
<evidence type="ECO:0000256" key="1">
    <source>
        <dbReference type="SAM" id="Phobius"/>
    </source>
</evidence>
<protein>
    <submittedName>
        <fullName evidence="2">Uncharacterized protein</fullName>
    </submittedName>
</protein>
<dbReference type="Proteomes" id="UP000758603">
    <property type="component" value="Unassembled WGS sequence"/>
</dbReference>
<feature type="transmembrane region" description="Helical" evidence="1">
    <location>
        <begin position="120"/>
        <end position="143"/>
    </location>
</feature>
<proteinExistence type="predicted"/>